<dbReference type="AlphaFoldDB" id="A0A7W7Q9Z4"/>
<comment type="caution">
    <text evidence="7">The sequence shown here is derived from an EMBL/GenBank/DDBJ whole genome shotgun (WGS) entry which is preliminary data.</text>
</comment>
<dbReference type="PANTHER" id="PTHR35807:SF1">
    <property type="entry name" value="TRANSCRIPTIONAL REGULATOR REDD"/>
    <property type="match status" value="1"/>
</dbReference>
<evidence type="ECO:0000313" key="8">
    <source>
        <dbReference type="Proteomes" id="UP000520767"/>
    </source>
</evidence>
<dbReference type="InterPro" id="IPR011990">
    <property type="entry name" value="TPR-like_helical_dom_sf"/>
</dbReference>
<keyword evidence="3 5" id="KW-0238">DNA-binding</keyword>
<dbReference type="InterPro" id="IPR005158">
    <property type="entry name" value="BTAD"/>
</dbReference>
<dbReference type="CDD" id="cd15831">
    <property type="entry name" value="BTAD"/>
    <property type="match status" value="1"/>
</dbReference>
<dbReference type="Gene3D" id="1.10.10.10">
    <property type="entry name" value="Winged helix-like DNA-binding domain superfamily/Winged helix DNA-binding domain"/>
    <property type="match status" value="1"/>
</dbReference>
<dbReference type="RefSeq" id="WP_184813457.1">
    <property type="nucleotide sequence ID" value="NZ_JACHJQ010000006.1"/>
</dbReference>
<evidence type="ECO:0000313" key="7">
    <source>
        <dbReference type="EMBL" id="MBB4909341.1"/>
    </source>
</evidence>
<dbReference type="Gene3D" id="1.25.40.10">
    <property type="entry name" value="Tetratricopeptide repeat domain"/>
    <property type="match status" value="1"/>
</dbReference>
<dbReference type="InterPro" id="IPR036388">
    <property type="entry name" value="WH-like_DNA-bd_sf"/>
</dbReference>
<dbReference type="GO" id="GO:0003677">
    <property type="term" value="F:DNA binding"/>
    <property type="evidence" value="ECO:0007669"/>
    <property type="project" value="UniProtKB-UniRule"/>
</dbReference>
<dbReference type="InterPro" id="IPR051677">
    <property type="entry name" value="AfsR-DnrI-RedD_regulator"/>
</dbReference>
<dbReference type="EMBL" id="JACHJQ010000006">
    <property type="protein sequence ID" value="MBB4909341.1"/>
    <property type="molecule type" value="Genomic_DNA"/>
</dbReference>
<comment type="similarity">
    <text evidence="1">Belongs to the AfsR/DnrI/RedD regulatory family.</text>
</comment>
<dbReference type="SMART" id="SM01043">
    <property type="entry name" value="BTAD"/>
    <property type="match status" value="1"/>
</dbReference>
<dbReference type="Pfam" id="PF00486">
    <property type="entry name" value="Trans_reg_C"/>
    <property type="match status" value="1"/>
</dbReference>
<dbReference type="SUPFAM" id="SSF46894">
    <property type="entry name" value="C-terminal effector domain of the bipartite response regulators"/>
    <property type="match status" value="1"/>
</dbReference>
<proteinExistence type="inferred from homology"/>
<sequence>MRPEINVLGPFEATIDGVSIVPSASKPRQLLAVLALNVGRVVTAAALIEELWSDKVPRTAHSTLHTYVMQLRKCIAGAVPAAEARKVLETRHTGYLLRFDDEALDANWYARKAAAGRAAGAAGDYVAAERLLREALSVWRGPLLVDVATGPQLEIESTRLHESRLTDLTLRIDADLFLGRHHQLLGELAALCARHPHMENFHAQFMLALYRCGRPGQALEVYHAVWTTLREQFGVAPSPRLRKVHQAVLTGDASIDDPGFVMNKWVPHAVAR</sequence>
<dbReference type="SMART" id="SM00862">
    <property type="entry name" value="Trans_reg_C"/>
    <property type="match status" value="1"/>
</dbReference>
<evidence type="ECO:0000256" key="4">
    <source>
        <dbReference type="ARBA" id="ARBA00023163"/>
    </source>
</evidence>
<name>A0A7W7Q9Z4_9PSEU</name>
<feature type="DNA-binding region" description="OmpR/PhoB-type" evidence="5">
    <location>
        <begin position="1"/>
        <end position="99"/>
    </location>
</feature>
<evidence type="ECO:0000256" key="1">
    <source>
        <dbReference type="ARBA" id="ARBA00005820"/>
    </source>
</evidence>
<dbReference type="Proteomes" id="UP000520767">
    <property type="component" value="Unassembled WGS sequence"/>
</dbReference>
<dbReference type="PROSITE" id="PS51755">
    <property type="entry name" value="OMPR_PHOB"/>
    <property type="match status" value="1"/>
</dbReference>
<dbReference type="Pfam" id="PF03704">
    <property type="entry name" value="BTAD"/>
    <property type="match status" value="1"/>
</dbReference>
<keyword evidence="4" id="KW-0804">Transcription</keyword>
<keyword evidence="2" id="KW-0805">Transcription regulation</keyword>
<organism evidence="7 8">
    <name type="scientific">Actinophytocola algeriensis</name>
    <dbReference type="NCBI Taxonomy" id="1768010"/>
    <lineage>
        <taxon>Bacteria</taxon>
        <taxon>Bacillati</taxon>
        <taxon>Actinomycetota</taxon>
        <taxon>Actinomycetes</taxon>
        <taxon>Pseudonocardiales</taxon>
        <taxon>Pseudonocardiaceae</taxon>
    </lineage>
</organism>
<evidence type="ECO:0000259" key="6">
    <source>
        <dbReference type="PROSITE" id="PS51755"/>
    </source>
</evidence>
<dbReference type="InterPro" id="IPR016032">
    <property type="entry name" value="Sig_transdc_resp-reg_C-effctor"/>
</dbReference>
<protein>
    <submittedName>
        <fullName evidence="7">DNA-binding SARP family transcriptional activator</fullName>
    </submittedName>
</protein>
<reference evidence="7 8" key="1">
    <citation type="submission" date="2020-08" db="EMBL/GenBank/DDBJ databases">
        <title>Genomic Encyclopedia of Type Strains, Phase III (KMG-III): the genomes of soil and plant-associated and newly described type strains.</title>
        <authorList>
            <person name="Whitman W."/>
        </authorList>
    </citation>
    <scope>NUCLEOTIDE SEQUENCE [LARGE SCALE GENOMIC DNA]</scope>
    <source>
        <strain evidence="7 8">CECT 8960</strain>
    </source>
</reference>
<evidence type="ECO:0000256" key="2">
    <source>
        <dbReference type="ARBA" id="ARBA00023015"/>
    </source>
</evidence>
<evidence type="ECO:0000256" key="3">
    <source>
        <dbReference type="ARBA" id="ARBA00023125"/>
    </source>
</evidence>
<gene>
    <name evidence="7" type="ORF">FHR82_005599</name>
</gene>
<dbReference type="GO" id="GO:0006355">
    <property type="term" value="P:regulation of DNA-templated transcription"/>
    <property type="evidence" value="ECO:0007669"/>
    <property type="project" value="InterPro"/>
</dbReference>
<evidence type="ECO:0000256" key="5">
    <source>
        <dbReference type="PROSITE-ProRule" id="PRU01091"/>
    </source>
</evidence>
<dbReference type="GO" id="GO:0000160">
    <property type="term" value="P:phosphorelay signal transduction system"/>
    <property type="evidence" value="ECO:0007669"/>
    <property type="project" value="InterPro"/>
</dbReference>
<keyword evidence="8" id="KW-1185">Reference proteome</keyword>
<dbReference type="PANTHER" id="PTHR35807">
    <property type="entry name" value="TRANSCRIPTIONAL REGULATOR REDD-RELATED"/>
    <property type="match status" value="1"/>
</dbReference>
<dbReference type="SUPFAM" id="SSF48452">
    <property type="entry name" value="TPR-like"/>
    <property type="match status" value="1"/>
</dbReference>
<feature type="domain" description="OmpR/PhoB-type" evidence="6">
    <location>
        <begin position="1"/>
        <end position="99"/>
    </location>
</feature>
<dbReference type="InterPro" id="IPR001867">
    <property type="entry name" value="OmpR/PhoB-type_DNA-bd"/>
</dbReference>
<accession>A0A7W7Q9Z4</accession>